<keyword evidence="5" id="KW-0539">Nucleus</keyword>
<feature type="domain" description="Exportin-1 C-terminal" evidence="6">
    <location>
        <begin position="1"/>
        <end position="65"/>
    </location>
</feature>
<evidence type="ECO:0000259" key="6">
    <source>
        <dbReference type="SMART" id="SM01102"/>
    </source>
</evidence>
<accession>A0ABQ9U661</accession>
<gene>
    <name evidence="7" type="primary">XPO1_1</name>
    <name evidence="7" type="ORF">P7K49_029064</name>
</gene>
<name>A0ABQ9U661_SAGOE</name>
<dbReference type="EMBL" id="JASSZA010000015">
    <property type="protein sequence ID" value="KAK2092536.1"/>
    <property type="molecule type" value="Genomic_DNA"/>
</dbReference>
<keyword evidence="3" id="KW-0813">Transport</keyword>
<evidence type="ECO:0000256" key="1">
    <source>
        <dbReference type="ARBA" id="ARBA00004123"/>
    </source>
</evidence>
<dbReference type="Gene3D" id="1.25.10.10">
    <property type="entry name" value="Leucine-rich Repeat Variant"/>
    <property type="match status" value="1"/>
</dbReference>
<sequence>VAENFVPPLLDAVLIDYQRNVPAAREPEVLSTMAIIVNKLGGHITAEIPQIFDAVFECTLNMINK</sequence>
<keyword evidence="8" id="KW-1185">Reference proteome</keyword>
<feature type="non-terminal residue" evidence="7">
    <location>
        <position position="65"/>
    </location>
</feature>
<evidence type="ECO:0000256" key="2">
    <source>
        <dbReference type="ARBA" id="ARBA00009466"/>
    </source>
</evidence>
<comment type="caution">
    <text evidence="7">The sequence shown here is derived from an EMBL/GenBank/DDBJ whole genome shotgun (WGS) entry which is preliminary data.</text>
</comment>
<dbReference type="InterPro" id="IPR014877">
    <property type="entry name" value="XPO1_C_dom"/>
</dbReference>
<evidence type="ECO:0000256" key="4">
    <source>
        <dbReference type="ARBA" id="ARBA00022927"/>
    </source>
</evidence>
<evidence type="ECO:0000256" key="5">
    <source>
        <dbReference type="ARBA" id="ARBA00023242"/>
    </source>
</evidence>
<feature type="non-terminal residue" evidence="7">
    <location>
        <position position="1"/>
    </location>
</feature>
<evidence type="ECO:0000256" key="3">
    <source>
        <dbReference type="ARBA" id="ARBA00022448"/>
    </source>
</evidence>
<reference evidence="7 8" key="1">
    <citation type="submission" date="2023-05" db="EMBL/GenBank/DDBJ databases">
        <title>B98-5 Cell Line De Novo Hybrid Assembly: An Optical Mapping Approach.</title>
        <authorList>
            <person name="Kananen K."/>
            <person name="Auerbach J.A."/>
            <person name="Kautto E."/>
            <person name="Blachly J.S."/>
        </authorList>
    </citation>
    <scope>NUCLEOTIDE SEQUENCE [LARGE SCALE GENOMIC DNA]</scope>
    <source>
        <strain evidence="7">B95-8</strain>
        <tissue evidence="7">Cell line</tissue>
    </source>
</reference>
<organism evidence="7 8">
    <name type="scientific">Saguinus oedipus</name>
    <name type="common">Cotton-top tamarin</name>
    <name type="synonym">Oedipomidas oedipus</name>
    <dbReference type="NCBI Taxonomy" id="9490"/>
    <lineage>
        <taxon>Eukaryota</taxon>
        <taxon>Metazoa</taxon>
        <taxon>Chordata</taxon>
        <taxon>Craniata</taxon>
        <taxon>Vertebrata</taxon>
        <taxon>Euteleostomi</taxon>
        <taxon>Mammalia</taxon>
        <taxon>Eutheria</taxon>
        <taxon>Euarchontoglires</taxon>
        <taxon>Primates</taxon>
        <taxon>Haplorrhini</taxon>
        <taxon>Platyrrhini</taxon>
        <taxon>Cebidae</taxon>
        <taxon>Callitrichinae</taxon>
        <taxon>Saguinus</taxon>
    </lineage>
</organism>
<dbReference type="InterPro" id="IPR016024">
    <property type="entry name" value="ARM-type_fold"/>
</dbReference>
<evidence type="ECO:0000313" key="7">
    <source>
        <dbReference type="EMBL" id="KAK2092536.1"/>
    </source>
</evidence>
<protein>
    <submittedName>
        <fullName evidence="7">Exportin-1</fullName>
    </submittedName>
</protein>
<dbReference type="InterPro" id="IPR011989">
    <property type="entry name" value="ARM-like"/>
</dbReference>
<proteinExistence type="inferred from homology"/>
<comment type="similarity">
    <text evidence="2">Belongs to the exportin family.</text>
</comment>
<comment type="subcellular location">
    <subcellularLocation>
        <location evidence="1">Nucleus</location>
    </subcellularLocation>
</comment>
<dbReference type="SUPFAM" id="SSF48371">
    <property type="entry name" value="ARM repeat"/>
    <property type="match status" value="1"/>
</dbReference>
<dbReference type="Pfam" id="PF08767">
    <property type="entry name" value="CRM1_C"/>
    <property type="match status" value="1"/>
</dbReference>
<dbReference type="SMART" id="SM01102">
    <property type="entry name" value="CRM1_C"/>
    <property type="match status" value="1"/>
</dbReference>
<evidence type="ECO:0000313" key="8">
    <source>
        <dbReference type="Proteomes" id="UP001266305"/>
    </source>
</evidence>
<keyword evidence="4" id="KW-0653">Protein transport</keyword>
<dbReference type="Proteomes" id="UP001266305">
    <property type="component" value="Unassembled WGS sequence"/>
</dbReference>